<evidence type="ECO:0000256" key="6">
    <source>
        <dbReference type="SAM" id="Phobius"/>
    </source>
</evidence>
<dbReference type="SUPFAM" id="SSF47384">
    <property type="entry name" value="Homodimeric domain of signal transducing histidine kinase"/>
    <property type="match status" value="1"/>
</dbReference>
<dbReference type="InterPro" id="IPR000014">
    <property type="entry name" value="PAS"/>
</dbReference>
<evidence type="ECO:0000259" key="7">
    <source>
        <dbReference type="PROSITE" id="PS50109"/>
    </source>
</evidence>
<keyword evidence="6" id="KW-1133">Transmembrane helix</keyword>
<feature type="transmembrane region" description="Helical" evidence="6">
    <location>
        <begin position="118"/>
        <end position="139"/>
    </location>
</feature>
<reference evidence="8" key="1">
    <citation type="submission" date="2022-04" db="EMBL/GenBank/DDBJ databases">
        <title>Lysobacter sp. CAU 1642 isolated from sea sand.</title>
        <authorList>
            <person name="Kim W."/>
        </authorList>
    </citation>
    <scope>NUCLEOTIDE SEQUENCE</scope>
    <source>
        <strain evidence="8">CAU 1642</strain>
    </source>
</reference>
<feature type="transmembrane region" description="Helical" evidence="6">
    <location>
        <begin position="61"/>
        <end position="83"/>
    </location>
</feature>
<evidence type="ECO:0000256" key="3">
    <source>
        <dbReference type="ARBA" id="ARBA00022553"/>
    </source>
</evidence>
<dbReference type="Gene3D" id="1.10.287.130">
    <property type="match status" value="1"/>
</dbReference>
<dbReference type="Gene3D" id="3.30.565.10">
    <property type="entry name" value="Histidine kinase-like ATPase, C-terminal domain"/>
    <property type="match status" value="1"/>
</dbReference>
<feature type="transmembrane region" description="Helical" evidence="6">
    <location>
        <begin position="189"/>
        <end position="214"/>
    </location>
</feature>
<keyword evidence="5" id="KW-0418">Kinase</keyword>
<dbReference type="RefSeq" id="WP_248205081.1">
    <property type="nucleotide sequence ID" value="NZ_JALNMH010000002.1"/>
</dbReference>
<dbReference type="GO" id="GO:0005524">
    <property type="term" value="F:ATP binding"/>
    <property type="evidence" value="ECO:0007669"/>
    <property type="project" value="UniProtKB-KW"/>
</dbReference>
<feature type="domain" description="Histidine kinase" evidence="7">
    <location>
        <begin position="473"/>
        <end position="691"/>
    </location>
</feature>
<dbReference type="EMBL" id="JALNMH010000002">
    <property type="protein sequence ID" value="MCK7592737.1"/>
    <property type="molecule type" value="Genomic_DNA"/>
</dbReference>
<proteinExistence type="predicted"/>
<evidence type="ECO:0000313" key="8">
    <source>
        <dbReference type="EMBL" id="MCK7592737.1"/>
    </source>
</evidence>
<evidence type="ECO:0000256" key="2">
    <source>
        <dbReference type="ARBA" id="ARBA00012438"/>
    </source>
</evidence>
<dbReference type="InterPro" id="IPR003661">
    <property type="entry name" value="HisK_dim/P_dom"/>
</dbReference>
<dbReference type="InterPro" id="IPR013656">
    <property type="entry name" value="PAS_4"/>
</dbReference>
<accession>A0ABT0GFC1</accession>
<dbReference type="SUPFAM" id="SSF55874">
    <property type="entry name" value="ATPase domain of HSP90 chaperone/DNA topoisomerase II/histidine kinase"/>
    <property type="match status" value="1"/>
</dbReference>
<dbReference type="PROSITE" id="PS50109">
    <property type="entry name" value="HIS_KIN"/>
    <property type="match status" value="1"/>
</dbReference>
<keyword evidence="6" id="KW-0472">Membrane</keyword>
<keyword evidence="9" id="KW-1185">Reference proteome</keyword>
<dbReference type="PANTHER" id="PTHR43047:SF72">
    <property type="entry name" value="OSMOSENSING HISTIDINE PROTEIN KINASE SLN1"/>
    <property type="match status" value="1"/>
</dbReference>
<feature type="transmembrane region" description="Helical" evidence="6">
    <location>
        <begin position="6"/>
        <end position="30"/>
    </location>
</feature>
<dbReference type="InterPro" id="IPR035965">
    <property type="entry name" value="PAS-like_dom_sf"/>
</dbReference>
<dbReference type="CDD" id="cd00130">
    <property type="entry name" value="PAS"/>
    <property type="match status" value="1"/>
</dbReference>
<dbReference type="SUPFAM" id="SSF55785">
    <property type="entry name" value="PYP-like sensor domain (PAS domain)"/>
    <property type="match status" value="2"/>
</dbReference>
<dbReference type="SMART" id="SM00388">
    <property type="entry name" value="HisKA"/>
    <property type="match status" value="1"/>
</dbReference>
<dbReference type="InterPro" id="IPR036097">
    <property type="entry name" value="HisK_dim/P_sf"/>
</dbReference>
<sequence length="691" mass="75071">MTPDISLVFLIGLVSAINGGVLCWAIAVGAPKDTTPWFAAGSLALALATATPVLVNDASSPWWAAGLNQLPMLSYALWLVGILHLCGRRDRVPQVWWALLLLTLPVLWWTFVEPQRPLRVTVVAASLAALRLVSAWLLWRGAEGVDSRVARVFAVVMVVEAVTMSNRALSAWSGVLPQIGADAEAASVLTWITMLSSALLSTPLLMLLVLGRVIDELRQGRWRLESTLDAMPDALVELDAERRLRQVRAQHREQLPLSGEAPAGLPLSDLLPEGSRAPVTALLDHAREDGTSPRIRLPVDGAGGRRFFELTAATHASVSGEGPRGYVLVSRDVTELERAERELRDRNDLLQHLVALSPIGILLTDLDSGRVCEANPALLSQCGLGPEQLAGLCLVDLFAERSAHDRVMERLQTSGRCDPVELDWRRADGALQSVRLSALVASDPQGKRLVWTLVEDVSEQRRIERAKGELVAVVSHELRTPLTALMGAVGLLAGTAGDGLDPQSRKLLHVALDNGQRLRQLIDDLLDLDRMVAGRLRFTMEVRRLKPLLLNVLSSNQTYGADRSVRLELLDPLPDVEVRVDGQRLIQVLGNLVSNAIKFSPQGAVVELSAEEVDARVVIAVRDHGPGVPVEFRDRMFERFSQADASSTRTQGGSGLGLAISRELVEHMGGSIDYQSTADGGACFRVLLPRA</sequence>
<gene>
    <name evidence="8" type="ORF">M0G41_03535</name>
</gene>
<evidence type="ECO:0000256" key="4">
    <source>
        <dbReference type="ARBA" id="ARBA00022679"/>
    </source>
</evidence>
<keyword evidence="3" id="KW-0597">Phosphoprotein</keyword>
<dbReference type="Gene3D" id="3.30.450.20">
    <property type="entry name" value="PAS domain"/>
    <property type="match status" value="2"/>
</dbReference>
<name>A0ABT0GFC1_9GAMM</name>
<evidence type="ECO:0000256" key="5">
    <source>
        <dbReference type="ARBA" id="ARBA00022777"/>
    </source>
</evidence>
<keyword evidence="8" id="KW-0067">ATP-binding</keyword>
<dbReference type="SMART" id="SM00387">
    <property type="entry name" value="HATPase_c"/>
    <property type="match status" value="1"/>
</dbReference>
<dbReference type="Pfam" id="PF00512">
    <property type="entry name" value="HisKA"/>
    <property type="match status" value="1"/>
</dbReference>
<dbReference type="PANTHER" id="PTHR43047">
    <property type="entry name" value="TWO-COMPONENT HISTIDINE PROTEIN KINASE"/>
    <property type="match status" value="1"/>
</dbReference>
<keyword evidence="6" id="KW-0812">Transmembrane</keyword>
<feature type="transmembrane region" description="Helical" evidence="6">
    <location>
        <begin position="151"/>
        <end position="169"/>
    </location>
</feature>
<dbReference type="Pfam" id="PF08448">
    <property type="entry name" value="PAS_4"/>
    <property type="match status" value="1"/>
</dbReference>
<dbReference type="CDD" id="cd00082">
    <property type="entry name" value="HisKA"/>
    <property type="match status" value="1"/>
</dbReference>
<dbReference type="Proteomes" id="UP001431449">
    <property type="component" value="Unassembled WGS sequence"/>
</dbReference>
<dbReference type="SMART" id="SM00091">
    <property type="entry name" value="PAS"/>
    <property type="match status" value="2"/>
</dbReference>
<keyword evidence="4" id="KW-0808">Transferase</keyword>
<evidence type="ECO:0000313" key="9">
    <source>
        <dbReference type="Proteomes" id="UP001431449"/>
    </source>
</evidence>
<organism evidence="8 9">
    <name type="scientific">Pseudomarimonas salicorniae</name>
    <dbReference type="NCBI Taxonomy" id="2933270"/>
    <lineage>
        <taxon>Bacteria</taxon>
        <taxon>Pseudomonadati</taxon>
        <taxon>Pseudomonadota</taxon>
        <taxon>Gammaproteobacteria</taxon>
        <taxon>Lysobacterales</taxon>
        <taxon>Lysobacteraceae</taxon>
        <taxon>Pseudomarimonas</taxon>
    </lineage>
</organism>
<feature type="transmembrane region" description="Helical" evidence="6">
    <location>
        <begin position="95"/>
        <end position="112"/>
    </location>
</feature>
<dbReference type="NCBIfam" id="TIGR00229">
    <property type="entry name" value="sensory_box"/>
    <property type="match status" value="2"/>
</dbReference>
<keyword evidence="8" id="KW-0547">Nucleotide-binding</keyword>
<dbReference type="CDD" id="cd16922">
    <property type="entry name" value="HATPase_EvgS-ArcB-TorS-like"/>
    <property type="match status" value="1"/>
</dbReference>
<dbReference type="PRINTS" id="PR00344">
    <property type="entry name" value="BCTRLSENSOR"/>
</dbReference>
<dbReference type="InterPro" id="IPR005467">
    <property type="entry name" value="His_kinase_dom"/>
</dbReference>
<evidence type="ECO:0000256" key="1">
    <source>
        <dbReference type="ARBA" id="ARBA00000085"/>
    </source>
</evidence>
<dbReference type="EC" id="2.7.13.3" evidence="2"/>
<comment type="caution">
    <text evidence="8">The sequence shown here is derived from an EMBL/GenBank/DDBJ whole genome shotgun (WGS) entry which is preliminary data.</text>
</comment>
<comment type="catalytic activity">
    <reaction evidence="1">
        <text>ATP + protein L-histidine = ADP + protein N-phospho-L-histidine.</text>
        <dbReference type="EC" id="2.7.13.3"/>
    </reaction>
</comment>
<dbReference type="InterPro" id="IPR003594">
    <property type="entry name" value="HATPase_dom"/>
</dbReference>
<dbReference type="InterPro" id="IPR004358">
    <property type="entry name" value="Sig_transdc_His_kin-like_C"/>
</dbReference>
<dbReference type="Pfam" id="PF00989">
    <property type="entry name" value="PAS"/>
    <property type="match status" value="1"/>
</dbReference>
<dbReference type="InterPro" id="IPR013767">
    <property type="entry name" value="PAS_fold"/>
</dbReference>
<dbReference type="Pfam" id="PF02518">
    <property type="entry name" value="HATPase_c"/>
    <property type="match status" value="1"/>
</dbReference>
<dbReference type="InterPro" id="IPR036890">
    <property type="entry name" value="HATPase_C_sf"/>
</dbReference>
<protein>
    <recommendedName>
        <fullName evidence="2">histidine kinase</fullName>
        <ecNumber evidence="2">2.7.13.3</ecNumber>
    </recommendedName>
</protein>